<dbReference type="PANTHER" id="PTHR11075">
    <property type="entry name" value="PEPTIDE CHAIN RELEASE FACTOR"/>
    <property type="match status" value="1"/>
</dbReference>
<sequence>MTRSMFAWRGCRQIPLLDPPHWLAIRPFLSRRALRQSPQHGTRQNAEDLQTARSWLSRLSSQTIPRSICEISFSRSSGPGGQNVNKVNSKVTLRVPLGLLFPLVPSVLHHEIRSSRYLAARTDSLVIQSDETRKQSQNLELCFEKLRDVLAEAGKAAIPGETSAEQRKRVKELQNRANEARIRMKKVHSNKKNNRKGKGYDD</sequence>
<dbReference type="InterPro" id="IPR000352">
    <property type="entry name" value="Pep_chain_release_fac_I"/>
</dbReference>
<organism evidence="3 4">
    <name type="scientific">Coccidioides immitis RMSCC 2394</name>
    <dbReference type="NCBI Taxonomy" id="404692"/>
    <lineage>
        <taxon>Eukaryota</taxon>
        <taxon>Fungi</taxon>
        <taxon>Dikarya</taxon>
        <taxon>Ascomycota</taxon>
        <taxon>Pezizomycotina</taxon>
        <taxon>Eurotiomycetes</taxon>
        <taxon>Eurotiomycetidae</taxon>
        <taxon>Onygenales</taxon>
        <taxon>Onygenaceae</taxon>
        <taxon>Coccidioides</taxon>
    </lineage>
</organism>
<dbReference type="PROSITE" id="PS00745">
    <property type="entry name" value="RF_PROK_I"/>
    <property type="match status" value="1"/>
</dbReference>
<dbReference type="Proteomes" id="UP000054565">
    <property type="component" value="Unassembled WGS sequence"/>
</dbReference>
<dbReference type="GO" id="GO:0016150">
    <property type="term" value="F:translation release factor activity, codon nonspecific"/>
    <property type="evidence" value="ECO:0007669"/>
    <property type="project" value="TreeGrafter"/>
</dbReference>
<dbReference type="GO" id="GO:0070126">
    <property type="term" value="P:mitochondrial translational termination"/>
    <property type="evidence" value="ECO:0007669"/>
    <property type="project" value="TreeGrafter"/>
</dbReference>
<dbReference type="GO" id="GO:0005762">
    <property type="term" value="C:mitochondrial large ribosomal subunit"/>
    <property type="evidence" value="ECO:0007669"/>
    <property type="project" value="TreeGrafter"/>
</dbReference>
<evidence type="ECO:0000256" key="1">
    <source>
        <dbReference type="SAM" id="MobiDB-lite"/>
    </source>
</evidence>
<dbReference type="STRING" id="404692.A0A0J7AX33"/>
<feature type="compositionally biased region" description="Basic residues" evidence="1">
    <location>
        <begin position="183"/>
        <end position="202"/>
    </location>
</feature>
<dbReference type="SUPFAM" id="SSF110916">
    <property type="entry name" value="Peptidyl-tRNA hydrolase domain-like"/>
    <property type="match status" value="1"/>
</dbReference>
<protein>
    <submittedName>
        <fullName evidence="3">Peptidyl-tRNA hydrolase domain containing protein</fullName>
    </submittedName>
</protein>
<accession>A0A0J7AX33</accession>
<evidence type="ECO:0000259" key="2">
    <source>
        <dbReference type="PROSITE" id="PS00745"/>
    </source>
</evidence>
<evidence type="ECO:0000313" key="3">
    <source>
        <dbReference type="EMBL" id="KMP01942.1"/>
    </source>
</evidence>
<gene>
    <name evidence="3" type="ORF">CIRG_02081</name>
</gene>
<keyword evidence="3" id="KW-0378">Hydrolase</keyword>
<dbReference type="InterPro" id="IPR052104">
    <property type="entry name" value="Mito_Release_Factor_mL62"/>
</dbReference>
<dbReference type="Gene3D" id="3.30.160.20">
    <property type="match status" value="1"/>
</dbReference>
<dbReference type="Pfam" id="PF00472">
    <property type="entry name" value="RF-1"/>
    <property type="match status" value="1"/>
</dbReference>
<feature type="region of interest" description="Disordered" evidence="1">
    <location>
        <begin position="160"/>
        <end position="202"/>
    </location>
</feature>
<feature type="domain" description="Prokaryotic-type class I peptide chain release factors" evidence="2">
    <location>
        <begin position="75"/>
        <end position="91"/>
    </location>
</feature>
<proteinExistence type="predicted"/>
<dbReference type="GO" id="GO:0004045">
    <property type="term" value="F:peptidyl-tRNA hydrolase activity"/>
    <property type="evidence" value="ECO:0007669"/>
    <property type="project" value="TreeGrafter"/>
</dbReference>
<feature type="compositionally biased region" description="Basic and acidic residues" evidence="1">
    <location>
        <begin position="164"/>
        <end position="182"/>
    </location>
</feature>
<dbReference type="OrthoDB" id="270639at2759"/>
<evidence type="ECO:0000313" key="4">
    <source>
        <dbReference type="Proteomes" id="UP000054565"/>
    </source>
</evidence>
<dbReference type="PANTHER" id="PTHR11075:SF54">
    <property type="entry name" value="LARGE RIBOSOMAL SUBUNIT PROTEIN ML62"/>
    <property type="match status" value="1"/>
</dbReference>
<dbReference type="AlphaFoldDB" id="A0A0J7AX33"/>
<dbReference type="EMBL" id="DS028093">
    <property type="protein sequence ID" value="KMP01942.1"/>
    <property type="molecule type" value="Genomic_DNA"/>
</dbReference>
<name>A0A0J7AX33_COCIT</name>
<reference evidence="4" key="1">
    <citation type="journal article" date="2010" name="Genome Res.">
        <title>Population genomic sequencing of Coccidioides fungi reveals recent hybridization and transposon control.</title>
        <authorList>
            <person name="Neafsey D.E."/>
            <person name="Barker B.M."/>
            <person name="Sharpton T.J."/>
            <person name="Stajich J.E."/>
            <person name="Park D.J."/>
            <person name="Whiston E."/>
            <person name="Hung C.-Y."/>
            <person name="McMahan C."/>
            <person name="White J."/>
            <person name="Sykes S."/>
            <person name="Heiman D."/>
            <person name="Young S."/>
            <person name="Zeng Q."/>
            <person name="Abouelleil A."/>
            <person name="Aftuck L."/>
            <person name="Bessette D."/>
            <person name="Brown A."/>
            <person name="FitzGerald M."/>
            <person name="Lui A."/>
            <person name="Macdonald J.P."/>
            <person name="Priest M."/>
            <person name="Orbach M.J."/>
            <person name="Galgiani J.N."/>
            <person name="Kirkland T.N."/>
            <person name="Cole G.T."/>
            <person name="Birren B.W."/>
            <person name="Henn M.R."/>
            <person name="Taylor J.W."/>
            <person name="Rounsley S.D."/>
        </authorList>
    </citation>
    <scope>NUCLEOTIDE SEQUENCE [LARGE SCALE GENOMIC DNA]</scope>
    <source>
        <strain evidence="4">RMSCC 2394</strain>
    </source>
</reference>